<evidence type="ECO:0000256" key="1">
    <source>
        <dbReference type="SAM" id="SignalP"/>
    </source>
</evidence>
<accession>A0A2A5CCI2</accession>
<proteinExistence type="predicted"/>
<feature type="signal peptide" evidence="1">
    <location>
        <begin position="1"/>
        <end position="23"/>
    </location>
</feature>
<reference evidence="3" key="1">
    <citation type="submission" date="2017-08" db="EMBL/GenBank/DDBJ databases">
        <title>A dynamic microbial community with high functional redundancy inhabits the cold, oxic subseafloor aquifer.</title>
        <authorList>
            <person name="Tully B.J."/>
            <person name="Wheat C.G."/>
            <person name="Glazer B.T."/>
            <person name="Huber J.A."/>
        </authorList>
    </citation>
    <scope>NUCLEOTIDE SEQUENCE [LARGE SCALE GENOMIC DNA]</scope>
</reference>
<name>A0A2A5CCI2_9GAMM</name>
<dbReference type="InterPro" id="IPR029063">
    <property type="entry name" value="SAM-dependent_MTases_sf"/>
</dbReference>
<dbReference type="AlphaFoldDB" id="A0A2A5CCI2"/>
<feature type="chain" id="PRO_5012562823" evidence="1">
    <location>
        <begin position="24"/>
        <end position="233"/>
    </location>
</feature>
<evidence type="ECO:0000313" key="3">
    <source>
        <dbReference type="Proteomes" id="UP000228987"/>
    </source>
</evidence>
<dbReference type="Gene3D" id="3.40.50.150">
    <property type="entry name" value="Vaccinia Virus protein VP39"/>
    <property type="match status" value="1"/>
</dbReference>
<gene>
    <name evidence="2" type="ORF">COA71_08295</name>
</gene>
<dbReference type="SUPFAM" id="SSF53335">
    <property type="entry name" value="S-adenosyl-L-methionine-dependent methyltransferases"/>
    <property type="match status" value="1"/>
</dbReference>
<sequence length="233" mass="25217">MKISILKTILSICSLFMLSGAMAVAPDFIEKLNSDARPAEDRARDGSRRPYQVMELAGVEEGMTVADIISGGGWYVRVLSLAVGEEGTVYTQGLGGRGGQPADVLAMSNVEPVATISDIPDNSVDVLVFALESHHFAGEAGTDMYGEIYDALKPGGTLIVIDHIAEADNANFIDMHRMPIAVARETITASGFVIESESDILRNNVDDHIRMIFDPVLGRNTDRFLFVVKKPTM</sequence>
<evidence type="ECO:0000313" key="2">
    <source>
        <dbReference type="EMBL" id="PCJ41547.1"/>
    </source>
</evidence>
<organism evidence="2 3">
    <name type="scientific">SAR86 cluster bacterium</name>
    <dbReference type="NCBI Taxonomy" id="2030880"/>
    <lineage>
        <taxon>Bacteria</taxon>
        <taxon>Pseudomonadati</taxon>
        <taxon>Pseudomonadota</taxon>
        <taxon>Gammaproteobacteria</taxon>
        <taxon>SAR86 cluster</taxon>
    </lineage>
</organism>
<comment type="caution">
    <text evidence="2">The sequence shown here is derived from an EMBL/GenBank/DDBJ whole genome shotgun (WGS) entry which is preliminary data.</text>
</comment>
<dbReference type="EMBL" id="NVWI01000005">
    <property type="protein sequence ID" value="PCJ41547.1"/>
    <property type="molecule type" value="Genomic_DNA"/>
</dbReference>
<dbReference type="Proteomes" id="UP000228987">
    <property type="component" value="Unassembled WGS sequence"/>
</dbReference>
<keyword evidence="1" id="KW-0732">Signal</keyword>
<protein>
    <submittedName>
        <fullName evidence="2">Uncharacterized protein</fullName>
    </submittedName>
</protein>